<proteinExistence type="predicted"/>
<dbReference type="OrthoDB" id="1440774at2"/>
<name>A0A3P3W986_9FLAO</name>
<accession>A0A3P3W986</accession>
<dbReference type="EMBL" id="RQVQ01000016">
    <property type="protein sequence ID" value="RRJ90556.1"/>
    <property type="molecule type" value="Genomic_DNA"/>
</dbReference>
<dbReference type="AlphaFoldDB" id="A0A3P3W986"/>
<dbReference type="NCBIfam" id="TIGR01200">
    <property type="entry name" value="GLPGLI"/>
    <property type="match status" value="1"/>
</dbReference>
<comment type="caution">
    <text evidence="1">The sequence shown here is derived from an EMBL/GenBank/DDBJ whole genome shotgun (WGS) entry which is preliminary data.</text>
</comment>
<reference evidence="1 2" key="1">
    <citation type="submission" date="2018-11" db="EMBL/GenBank/DDBJ databases">
        <title>Flavobacterium sp. nov., YIM 102701-2 draft genome.</title>
        <authorList>
            <person name="Li G."/>
            <person name="Jiang Y."/>
        </authorList>
    </citation>
    <scope>NUCLEOTIDE SEQUENCE [LARGE SCALE GENOMIC DNA]</scope>
    <source>
        <strain evidence="1 2">YIM 102701-2</strain>
    </source>
</reference>
<dbReference type="Pfam" id="PF09697">
    <property type="entry name" value="Porph_ging"/>
    <property type="match status" value="1"/>
</dbReference>
<dbReference type="RefSeq" id="WP_125018965.1">
    <property type="nucleotide sequence ID" value="NZ_RQVQ01000016.1"/>
</dbReference>
<sequence length="228" mass="26480">MKKIIIYLMFLSCSSILPQEKVNKATYTFKVLASDTSSFTENFTQEINEFAEFSDLIVLFNSKYSYYGLEPKEDFASFADERFIYTPITLNAYYSVLYLKEKNVFYSHAPLIGDKVVIDDNACVWELLDESKIINGYTCFKAIGKIKSISKENPNLFSKIEAWYCPELPYSYGPSKYNNLPGLVVLAVNQDETIFQLTKLEFDVNYEIPLDLLKKKSMTIYEYDEIEY</sequence>
<dbReference type="InterPro" id="IPR005901">
    <property type="entry name" value="GLPGLI"/>
</dbReference>
<evidence type="ECO:0000313" key="2">
    <source>
        <dbReference type="Proteomes" id="UP000275719"/>
    </source>
</evidence>
<evidence type="ECO:0000313" key="1">
    <source>
        <dbReference type="EMBL" id="RRJ90556.1"/>
    </source>
</evidence>
<gene>
    <name evidence="1" type="ORF">EG240_08495</name>
</gene>
<dbReference type="Proteomes" id="UP000275719">
    <property type="component" value="Unassembled WGS sequence"/>
</dbReference>
<protein>
    <submittedName>
        <fullName evidence="1">GLPGLI family protein</fullName>
    </submittedName>
</protein>
<organism evidence="1 2">
    <name type="scientific">Paenimyroides tangerinum</name>
    <dbReference type="NCBI Taxonomy" id="2488728"/>
    <lineage>
        <taxon>Bacteria</taxon>
        <taxon>Pseudomonadati</taxon>
        <taxon>Bacteroidota</taxon>
        <taxon>Flavobacteriia</taxon>
        <taxon>Flavobacteriales</taxon>
        <taxon>Flavobacteriaceae</taxon>
        <taxon>Paenimyroides</taxon>
    </lineage>
</organism>
<keyword evidence="2" id="KW-1185">Reference proteome</keyword>